<dbReference type="GO" id="GO:0043590">
    <property type="term" value="C:bacterial nucleoid"/>
    <property type="evidence" value="ECO:0007669"/>
    <property type="project" value="TreeGrafter"/>
</dbReference>
<evidence type="ECO:0000259" key="8">
    <source>
        <dbReference type="Pfam" id="PF11967"/>
    </source>
</evidence>
<comment type="similarity">
    <text evidence="1 7">Belongs to the RecO family.</text>
</comment>
<evidence type="ECO:0000256" key="3">
    <source>
        <dbReference type="ARBA" id="ARBA00022763"/>
    </source>
</evidence>
<dbReference type="Pfam" id="PF11967">
    <property type="entry name" value="RecO_N"/>
    <property type="match status" value="1"/>
</dbReference>
<evidence type="ECO:0000256" key="4">
    <source>
        <dbReference type="ARBA" id="ARBA00023172"/>
    </source>
</evidence>
<dbReference type="NCBIfam" id="TIGR00613">
    <property type="entry name" value="reco"/>
    <property type="match status" value="1"/>
</dbReference>
<dbReference type="AlphaFoldDB" id="A0A2R5F5P8"/>
<proteinExistence type="inferred from homology"/>
<evidence type="ECO:0000313" key="10">
    <source>
        <dbReference type="Proteomes" id="UP000245202"/>
    </source>
</evidence>
<dbReference type="InterPro" id="IPR012340">
    <property type="entry name" value="NA-bd_OB-fold"/>
</dbReference>
<keyword evidence="3 7" id="KW-0227">DNA damage</keyword>
<dbReference type="GO" id="GO:0006302">
    <property type="term" value="P:double-strand break repair"/>
    <property type="evidence" value="ECO:0007669"/>
    <property type="project" value="TreeGrafter"/>
</dbReference>
<dbReference type="InterPro" id="IPR022572">
    <property type="entry name" value="DNA_rep/recomb_RecO_N"/>
</dbReference>
<dbReference type="PANTHER" id="PTHR33991">
    <property type="entry name" value="DNA REPAIR PROTEIN RECO"/>
    <property type="match status" value="1"/>
</dbReference>
<evidence type="ECO:0000256" key="7">
    <source>
        <dbReference type="HAMAP-Rule" id="MF_00201"/>
    </source>
</evidence>
<evidence type="ECO:0000256" key="6">
    <source>
        <dbReference type="ARBA" id="ARBA00033409"/>
    </source>
</evidence>
<dbReference type="PANTHER" id="PTHR33991:SF1">
    <property type="entry name" value="DNA REPAIR PROTEIN RECO"/>
    <property type="match status" value="1"/>
</dbReference>
<accession>A0A2R5F5P8</accession>
<name>A0A2R5F5P8_9BACL</name>
<keyword evidence="4 7" id="KW-0233">DNA recombination</keyword>
<dbReference type="SUPFAM" id="SSF50249">
    <property type="entry name" value="Nucleic acid-binding proteins"/>
    <property type="match status" value="1"/>
</dbReference>
<dbReference type="Pfam" id="PF02565">
    <property type="entry name" value="RecO_C"/>
    <property type="match status" value="1"/>
</dbReference>
<dbReference type="SUPFAM" id="SSF57863">
    <property type="entry name" value="ArfGap/RecO-like zinc finger"/>
    <property type="match status" value="1"/>
</dbReference>
<dbReference type="Gene3D" id="1.20.1440.120">
    <property type="entry name" value="Recombination protein O, C-terminal domain"/>
    <property type="match status" value="1"/>
</dbReference>
<dbReference type="Proteomes" id="UP000245202">
    <property type="component" value="Unassembled WGS sequence"/>
</dbReference>
<dbReference type="InterPro" id="IPR003717">
    <property type="entry name" value="RecO"/>
</dbReference>
<evidence type="ECO:0000256" key="1">
    <source>
        <dbReference type="ARBA" id="ARBA00007452"/>
    </source>
</evidence>
<comment type="caution">
    <text evidence="9">The sequence shown here is derived from an EMBL/GenBank/DDBJ whole genome shotgun (WGS) entry which is preliminary data.</text>
</comment>
<sequence>MVRGGEAGMLHRVEGIVIRCMDYGENNKIVTLLTKTGGKAGVLIRGAKKVKSRHSSLAQPFTYGEFQFFRSTGLGTLNHGEIIASHHGLRMQLDLSAYASYAAELTDRALQEEEASSFLFEQLLACYTALQEGKDPAIVLHLYEMRILDLAGYAPQLEQCLHCGNVMGSFKLSPGSGGVLCSRCEGRDPYGIPLGEGVHKLLRLFKGMDMRRLGAITVKESTKAELKRCMRALMDAQLGLQLKSRNFLDQLDKLV</sequence>
<dbReference type="GO" id="GO:0006310">
    <property type="term" value="P:DNA recombination"/>
    <property type="evidence" value="ECO:0007669"/>
    <property type="project" value="UniProtKB-UniRule"/>
</dbReference>
<gene>
    <name evidence="7" type="primary">recO</name>
    <name evidence="9" type="ORF">PAT3040_07046</name>
</gene>
<dbReference type="Gene3D" id="2.40.50.140">
    <property type="entry name" value="Nucleic acid-binding proteins"/>
    <property type="match status" value="1"/>
</dbReference>
<comment type="function">
    <text evidence="7">Involved in DNA repair and RecF pathway recombination.</text>
</comment>
<dbReference type="InterPro" id="IPR042242">
    <property type="entry name" value="RecO_C"/>
</dbReference>
<organism evidence="9 10">
    <name type="scientific">Paenibacillus agaridevorans</name>
    <dbReference type="NCBI Taxonomy" id="171404"/>
    <lineage>
        <taxon>Bacteria</taxon>
        <taxon>Bacillati</taxon>
        <taxon>Bacillota</taxon>
        <taxon>Bacilli</taxon>
        <taxon>Bacillales</taxon>
        <taxon>Paenibacillaceae</taxon>
        <taxon>Paenibacillus</taxon>
    </lineage>
</organism>
<protein>
    <recommendedName>
        <fullName evidence="2 7">DNA repair protein RecO</fullName>
    </recommendedName>
    <alternativeName>
        <fullName evidence="6 7">Recombination protein O</fullName>
    </alternativeName>
</protein>
<feature type="domain" description="DNA replication/recombination mediator RecO N-terminal" evidence="8">
    <location>
        <begin position="9"/>
        <end position="85"/>
    </location>
</feature>
<dbReference type="EMBL" id="BDQX01000458">
    <property type="protein sequence ID" value="GBG12183.1"/>
    <property type="molecule type" value="Genomic_DNA"/>
</dbReference>
<evidence type="ECO:0000256" key="2">
    <source>
        <dbReference type="ARBA" id="ARBA00021310"/>
    </source>
</evidence>
<keyword evidence="5 7" id="KW-0234">DNA repair</keyword>
<dbReference type="HAMAP" id="MF_00201">
    <property type="entry name" value="RecO"/>
    <property type="match status" value="1"/>
</dbReference>
<evidence type="ECO:0000256" key="5">
    <source>
        <dbReference type="ARBA" id="ARBA00023204"/>
    </source>
</evidence>
<keyword evidence="10" id="KW-1185">Reference proteome</keyword>
<dbReference type="InterPro" id="IPR037278">
    <property type="entry name" value="ARFGAP/RecO"/>
</dbReference>
<evidence type="ECO:0000313" key="9">
    <source>
        <dbReference type="EMBL" id="GBG12183.1"/>
    </source>
</evidence>
<reference evidence="9 10" key="1">
    <citation type="submission" date="2017-08" db="EMBL/GenBank/DDBJ databases">
        <title>Substantial Increase in Enzyme Production by Combined Drug-Resistance Mutations in Paenibacillus agaridevorans.</title>
        <authorList>
            <person name="Tanaka Y."/>
            <person name="Funane K."/>
            <person name="Hosaka T."/>
            <person name="Shiwa Y."/>
            <person name="Fujita N."/>
            <person name="Miyazaki T."/>
            <person name="Yoshikawa H."/>
            <person name="Murakami K."/>
            <person name="Kasahara K."/>
            <person name="Inaoka T."/>
            <person name="Hiraga Y."/>
            <person name="Ochi K."/>
        </authorList>
    </citation>
    <scope>NUCLEOTIDE SEQUENCE [LARGE SCALE GENOMIC DNA]</scope>
    <source>
        <strain evidence="9 10">T-3040</strain>
    </source>
</reference>